<feature type="region of interest" description="Disordered" evidence="1">
    <location>
        <begin position="120"/>
        <end position="140"/>
    </location>
</feature>
<reference evidence="3 5" key="2">
    <citation type="submission" date="2018-08" db="EMBL/GenBank/DDBJ databases">
        <title>Genomic Encyclopedia of Archaeal and Bacterial Type Strains, Phase II (KMG-II): from individual species to whole genera.</title>
        <authorList>
            <person name="Goeker M."/>
        </authorList>
    </citation>
    <scope>NUCLEOTIDE SEQUENCE [LARGE SCALE GENOMIC DNA]</scope>
    <source>
        <strain evidence="3 5">DSM 2261</strain>
    </source>
</reference>
<evidence type="ECO:0000256" key="1">
    <source>
        <dbReference type="SAM" id="MobiDB-lite"/>
    </source>
</evidence>
<evidence type="ECO:0000313" key="4">
    <source>
        <dbReference type="Proteomes" id="UP000035579"/>
    </source>
</evidence>
<dbReference type="Proteomes" id="UP000035579">
    <property type="component" value="Chromosome"/>
</dbReference>
<dbReference type="KEGG" id="age:AA314_02486"/>
<evidence type="ECO:0000313" key="5">
    <source>
        <dbReference type="Proteomes" id="UP000256345"/>
    </source>
</evidence>
<sequence length="220" mass="24726">MVKLALLGDTYPSQLQANPQAMRDLEVVWVGSSLEAFRAEVPALRPQVLALDFVDLGKVPERLVPELLSLTGAAHAVVSYRLTHHGMLQALTSQRIRFVQGPLPLSLLRTHVHRALEEARQARRQEVPQGPAQTPKPPRFTHEQLGRLLEVVATVKCECPNHLAQLISGLRAFEEYSKDCESRDEKDQRMHALLYRQTAVAREAMEDGLLALLEHENIQL</sequence>
<organism evidence="2 4">
    <name type="scientific">Archangium gephyra</name>
    <dbReference type="NCBI Taxonomy" id="48"/>
    <lineage>
        <taxon>Bacteria</taxon>
        <taxon>Pseudomonadati</taxon>
        <taxon>Myxococcota</taxon>
        <taxon>Myxococcia</taxon>
        <taxon>Myxococcales</taxon>
        <taxon>Cystobacterineae</taxon>
        <taxon>Archangiaceae</taxon>
        <taxon>Archangium</taxon>
    </lineage>
</organism>
<gene>
    <name evidence="2" type="ORF">AA314_02486</name>
    <name evidence="3" type="ORF">ATI61_112121</name>
</gene>
<accession>A0AAC8Q4B7</accession>
<reference evidence="2 4" key="1">
    <citation type="submission" date="2015-05" db="EMBL/GenBank/DDBJ databases">
        <title>Genome assembly of Archangium gephyra DSM 2261.</title>
        <authorList>
            <person name="Sharma G."/>
            <person name="Subramanian S."/>
        </authorList>
    </citation>
    <scope>NUCLEOTIDE SEQUENCE [LARGE SCALE GENOMIC DNA]</scope>
    <source>
        <strain evidence="2 4">DSM 2261</strain>
    </source>
</reference>
<protein>
    <submittedName>
        <fullName evidence="2">Regulatory protein, MerR</fullName>
    </submittedName>
</protein>
<evidence type="ECO:0000313" key="2">
    <source>
        <dbReference type="EMBL" id="AKJ00860.1"/>
    </source>
</evidence>
<proteinExistence type="predicted"/>
<name>A0AAC8Q4B7_9BACT</name>
<keyword evidence="5" id="KW-1185">Reference proteome</keyword>
<dbReference type="EMBL" id="QUMU01000012">
    <property type="protein sequence ID" value="REG26026.1"/>
    <property type="molecule type" value="Genomic_DNA"/>
</dbReference>
<dbReference type="EMBL" id="CP011509">
    <property type="protein sequence ID" value="AKJ00860.1"/>
    <property type="molecule type" value="Genomic_DNA"/>
</dbReference>
<dbReference type="Proteomes" id="UP000256345">
    <property type="component" value="Unassembled WGS sequence"/>
</dbReference>
<dbReference type="RefSeq" id="WP_047855585.1">
    <property type="nucleotide sequence ID" value="NZ_CP011509.1"/>
</dbReference>
<evidence type="ECO:0000313" key="3">
    <source>
        <dbReference type="EMBL" id="REG26026.1"/>
    </source>
</evidence>
<dbReference type="AlphaFoldDB" id="A0AAC8Q4B7"/>